<comment type="function">
    <text evidence="7">Broad-specificity nucleoside monophosphate (NMP) kinase that catalyzes the reversible transfer of the terminal phosphate group between nucleoside triphosphates and monophosphates. Has also ATPase activity. Involved in the late cytoplasmic maturation steps of the 40S ribosomal particles, specifically 18S rRNA maturation. While NMP activity is not required for ribosome maturation, ATPase activity is. Associates transiently with small ribosomal subunit protein uS11. ATP hydrolysis breaks the interaction with uS11. May temporarily remove uS11 from the ribosome to enable a conformational change of the ribosomal RNA that is needed for the final maturation step of the small ribosomal subunit. Its NMP activity may have a role in nuclear energy homeostasis.</text>
</comment>
<keyword evidence="2 7" id="KW-0698">rRNA processing</keyword>
<dbReference type="InterPro" id="IPR027417">
    <property type="entry name" value="P-loop_NTPase"/>
</dbReference>
<protein>
    <recommendedName>
        <fullName evidence="7">Adenylate kinase isoenzyme 6 homolog</fullName>
        <shortName evidence="7">AK6</shortName>
        <ecNumber evidence="7">2.7.4.3</ecNumber>
    </recommendedName>
    <alternativeName>
        <fullName evidence="7">Dual activity adenylate kinase/ATPase</fullName>
        <shortName evidence="7">AK/ATPase</shortName>
    </alternativeName>
</protein>
<evidence type="ECO:0000256" key="4">
    <source>
        <dbReference type="ARBA" id="ARBA00022741"/>
    </source>
</evidence>
<dbReference type="GO" id="GO:0005634">
    <property type="term" value="C:nucleus"/>
    <property type="evidence" value="ECO:0007669"/>
    <property type="project" value="UniProtKB-SubCell"/>
</dbReference>
<keyword evidence="9" id="KW-1185">Reference proteome</keyword>
<dbReference type="GO" id="GO:0005524">
    <property type="term" value="F:ATP binding"/>
    <property type="evidence" value="ECO:0007669"/>
    <property type="project" value="UniProtKB-KW"/>
</dbReference>
<evidence type="ECO:0000313" key="8">
    <source>
        <dbReference type="EMBL" id="TNJ27578.1"/>
    </source>
</evidence>
<comment type="caution">
    <text evidence="7">Lacks conserved residue(s) required for the propagation of feature annotation.</text>
</comment>
<feature type="binding site" evidence="7">
    <location>
        <position position="12"/>
    </location>
    <ligand>
        <name>ATP</name>
        <dbReference type="ChEBI" id="CHEBI:30616"/>
    </ligand>
</feature>
<feature type="region of interest" description="LID" evidence="7">
    <location>
        <begin position="107"/>
        <end position="117"/>
    </location>
</feature>
<comment type="subunit">
    <text evidence="7">Interacts with small ribosomal subunit protein uS11. Not a structural component of 43S pre-ribosomes, but transiently interacts with them by binding to uS11.</text>
</comment>
<evidence type="ECO:0000256" key="2">
    <source>
        <dbReference type="ARBA" id="ARBA00022552"/>
    </source>
</evidence>
<evidence type="ECO:0000313" key="9">
    <source>
        <dbReference type="Proteomes" id="UP000315496"/>
    </source>
</evidence>
<dbReference type="Proteomes" id="UP000315496">
    <property type="component" value="Chromosome 3"/>
</dbReference>
<feature type="binding site" evidence="7">
    <location>
        <position position="14"/>
    </location>
    <ligand>
        <name>ATP</name>
        <dbReference type="ChEBI" id="CHEBI:30616"/>
    </ligand>
</feature>
<organism evidence="8 9">
    <name type="scientific">Giardia muris</name>
    <dbReference type="NCBI Taxonomy" id="5742"/>
    <lineage>
        <taxon>Eukaryota</taxon>
        <taxon>Metamonada</taxon>
        <taxon>Diplomonadida</taxon>
        <taxon>Hexamitidae</taxon>
        <taxon>Giardiinae</taxon>
        <taxon>Giardia</taxon>
    </lineage>
</organism>
<keyword evidence="5 7" id="KW-0418">Kinase</keyword>
<proteinExistence type="inferred from homology"/>
<feature type="region of interest" description="NMPbind" evidence="7">
    <location>
        <begin position="31"/>
        <end position="54"/>
    </location>
</feature>
<dbReference type="GO" id="GO:0006364">
    <property type="term" value="P:rRNA processing"/>
    <property type="evidence" value="ECO:0007669"/>
    <property type="project" value="UniProtKB-KW"/>
</dbReference>
<dbReference type="EC" id="2.7.4.3" evidence="7"/>
<dbReference type="EMBL" id="VDLU01000003">
    <property type="protein sequence ID" value="TNJ27578.1"/>
    <property type="molecule type" value="Genomic_DNA"/>
</dbReference>
<dbReference type="HAMAP" id="MF_00039">
    <property type="entry name" value="Adenylate_kinase_AK6"/>
    <property type="match status" value="1"/>
</dbReference>
<dbReference type="Gene3D" id="3.40.50.300">
    <property type="entry name" value="P-loop containing nucleotide triphosphate hydrolases"/>
    <property type="match status" value="1"/>
</dbReference>
<name>A0A4Z1SVG7_GIAMU</name>
<keyword evidence="4 7" id="KW-0547">Nucleotide-binding</keyword>
<sequence length="165" mass="18714">MRLLITGVPGVGKTALSQRLIGRHPEYVYVNVSELAITEGFTEGYDQAFDTAMVDEERLLDALEEIVSQNKCLIVDHHSCGRFAVRWFDAVLLLHASTDRLHARLVERGYSERKIRENIEAEILMVTEEDVDDFGDRVIRFICDTPEDQDAALDFLEDVIAQGCQ</sequence>
<comment type="caution">
    <text evidence="8">The sequence shown here is derived from an EMBL/GenBank/DDBJ whole genome shotgun (WGS) entry which is preliminary data.</text>
</comment>
<keyword evidence="1 7" id="KW-0690">Ribosome biogenesis</keyword>
<dbReference type="PANTHER" id="PTHR12595">
    <property type="entry name" value="POS9-ACTIVATING FACTOR FAP7-RELATED"/>
    <property type="match status" value="1"/>
</dbReference>
<keyword evidence="7" id="KW-0539">Nucleus</keyword>
<keyword evidence="3 7" id="KW-0808">Transferase</keyword>
<dbReference type="PANTHER" id="PTHR12595:SF0">
    <property type="entry name" value="ADENYLATE KINASE ISOENZYME 6"/>
    <property type="match status" value="1"/>
</dbReference>
<evidence type="ECO:0000256" key="3">
    <source>
        <dbReference type="ARBA" id="ARBA00022679"/>
    </source>
</evidence>
<keyword evidence="6 7" id="KW-0067">ATP-binding</keyword>
<feature type="binding site" evidence="7">
    <location>
        <position position="10"/>
    </location>
    <ligand>
        <name>ATP</name>
        <dbReference type="ChEBI" id="CHEBI:30616"/>
    </ligand>
</feature>
<gene>
    <name evidence="8" type="ORF">GMRT_14416</name>
</gene>
<comment type="subcellular location">
    <subcellularLocation>
        <location evidence="7">Cytoplasm</location>
    </subcellularLocation>
    <subcellularLocation>
        <location evidence="7">Nucleus</location>
    </subcellularLocation>
</comment>
<reference evidence="8 9" key="1">
    <citation type="submission" date="2019-05" db="EMBL/GenBank/DDBJ databases">
        <title>The compact genome of Giardia muris reveals important steps in the evolution of intestinal protozoan parasites.</title>
        <authorList>
            <person name="Xu F."/>
            <person name="Jimenez-Gonzalez A."/>
            <person name="Einarsson E."/>
            <person name="Astvaldsson A."/>
            <person name="Peirasmaki D."/>
            <person name="Eckmann L."/>
            <person name="Andersson J.O."/>
            <person name="Svard S.G."/>
            <person name="Jerlstrom-Hultqvist J."/>
        </authorList>
    </citation>
    <scope>NUCLEOTIDE SEQUENCE [LARGE SCALE GENOMIC DNA]</scope>
    <source>
        <strain evidence="8 9">Roberts-Thomson</strain>
    </source>
</reference>
<evidence type="ECO:0000256" key="6">
    <source>
        <dbReference type="ARBA" id="ARBA00022840"/>
    </source>
</evidence>
<comment type="catalytic activity">
    <reaction evidence="7">
        <text>AMP + ATP = 2 ADP</text>
        <dbReference type="Rhea" id="RHEA:12973"/>
        <dbReference type="ChEBI" id="CHEBI:30616"/>
        <dbReference type="ChEBI" id="CHEBI:456215"/>
        <dbReference type="ChEBI" id="CHEBI:456216"/>
        <dbReference type="EC" id="2.7.4.3"/>
    </reaction>
</comment>
<evidence type="ECO:0000256" key="7">
    <source>
        <dbReference type="HAMAP-Rule" id="MF_03173"/>
    </source>
</evidence>
<feature type="binding site" evidence="7">
    <location>
        <position position="13"/>
    </location>
    <ligand>
        <name>ATP</name>
        <dbReference type="ChEBI" id="CHEBI:30616"/>
    </ligand>
</feature>
<dbReference type="VEuPathDB" id="GiardiaDB:GMRT_14416"/>
<dbReference type="GO" id="GO:0004017">
    <property type="term" value="F:AMP kinase activity"/>
    <property type="evidence" value="ECO:0007669"/>
    <property type="project" value="UniProtKB-UniRule"/>
</dbReference>
<dbReference type="GO" id="GO:0005737">
    <property type="term" value="C:cytoplasm"/>
    <property type="evidence" value="ECO:0007669"/>
    <property type="project" value="UniProtKB-SubCell"/>
</dbReference>
<feature type="binding site" evidence="7">
    <location>
        <position position="108"/>
    </location>
    <ligand>
        <name>ATP</name>
        <dbReference type="ChEBI" id="CHEBI:30616"/>
    </ligand>
</feature>
<comment type="similarity">
    <text evidence="7">Belongs to the adenylate kinase family. AK6 subfamily.</text>
</comment>
<accession>A0A4Z1SVG7</accession>
<dbReference type="GO" id="GO:0016887">
    <property type="term" value="F:ATP hydrolysis activity"/>
    <property type="evidence" value="ECO:0007669"/>
    <property type="project" value="UniProtKB-UniRule"/>
</dbReference>
<comment type="catalytic activity">
    <reaction evidence="7">
        <text>ATP + H2O = ADP + phosphate + H(+)</text>
        <dbReference type="Rhea" id="RHEA:13065"/>
        <dbReference type="ChEBI" id="CHEBI:15377"/>
        <dbReference type="ChEBI" id="CHEBI:15378"/>
        <dbReference type="ChEBI" id="CHEBI:30616"/>
        <dbReference type="ChEBI" id="CHEBI:43474"/>
        <dbReference type="ChEBI" id="CHEBI:456216"/>
    </reaction>
</comment>
<dbReference type="SUPFAM" id="SSF52540">
    <property type="entry name" value="P-loop containing nucleoside triphosphate hydrolases"/>
    <property type="match status" value="1"/>
</dbReference>
<dbReference type="InterPro" id="IPR020618">
    <property type="entry name" value="Adenyl_kinase_AK6"/>
</dbReference>
<dbReference type="AlphaFoldDB" id="A0A4Z1SVG7"/>
<dbReference type="Pfam" id="PF13238">
    <property type="entry name" value="AAA_18"/>
    <property type="match status" value="1"/>
</dbReference>
<dbReference type="OrthoDB" id="10251185at2759"/>
<evidence type="ECO:0000256" key="5">
    <source>
        <dbReference type="ARBA" id="ARBA00022777"/>
    </source>
</evidence>
<evidence type="ECO:0000256" key="1">
    <source>
        <dbReference type="ARBA" id="ARBA00022517"/>
    </source>
</evidence>
<keyword evidence="7" id="KW-0963">Cytoplasm</keyword>
<dbReference type="GO" id="GO:0042274">
    <property type="term" value="P:ribosomal small subunit biogenesis"/>
    <property type="evidence" value="ECO:0007669"/>
    <property type="project" value="UniProtKB-UniRule"/>
</dbReference>